<organism evidence="1 2">
    <name type="scientific">Romeriopsis navalis LEGE 11480</name>
    <dbReference type="NCBI Taxonomy" id="2777977"/>
    <lineage>
        <taxon>Bacteria</taxon>
        <taxon>Bacillati</taxon>
        <taxon>Cyanobacteriota</taxon>
        <taxon>Cyanophyceae</taxon>
        <taxon>Leptolyngbyales</taxon>
        <taxon>Leptolyngbyaceae</taxon>
        <taxon>Romeriopsis</taxon>
        <taxon>Romeriopsis navalis</taxon>
    </lineage>
</organism>
<dbReference type="AlphaFoldDB" id="A0A928Z6J9"/>
<keyword evidence="2" id="KW-1185">Reference proteome</keyword>
<dbReference type="Proteomes" id="UP000625316">
    <property type="component" value="Unassembled WGS sequence"/>
</dbReference>
<accession>A0A928Z6J9</accession>
<name>A0A928Z6J9_9CYAN</name>
<proteinExistence type="predicted"/>
<evidence type="ECO:0000313" key="1">
    <source>
        <dbReference type="EMBL" id="MBE9032300.1"/>
    </source>
</evidence>
<gene>
    <name evidence="1" type="ORF">IQ266_21410</name>
</gene>
<evidence type="ECO:0000313" key="2">
    <source>
        <dbReference type="Proteomes" id="UP000625316"/>
    </source>
</evidence>
<dbReference type="RefSeq" id="WP_264327121.1">
    <property type="nucleotide sequence ID" value="NZ_JADEXQ010000098.1"/>
</dbReference>
<sequence>MGLPLQFWRLTDDRRAMLRLSQDSSDIQILNRRPPIQSVALRGRFRLKNYATRVFCDASWSKANIANFQLRRQPSLQAVVVKPKLHSGSRC</sequence>
<protein>
    <submittedName>
        <fullName evidence="1">Uncharacterized protein</fullName>
    </submittedName>
</protein>
<comment type="caution">
    <text evidence="1">The sequence shown here is derived from an EMBL/GenBank/DDBJ whole genome shotgun (WGS) entry which is preliminary data.</text>
</comment>
<reference evidence="1" key="1">
    <citation type="submission" date="2020-10" db="EMBL/GenBank/DDBJ databases">
        <authorList>
            <person name="Castelo-Branco R."/>
            <person name="Eusebio N."/>
            <person name="Adriana R."/>
            <person name="Vieira A."/>
            <person name="Brugerolle De Fraissinette N."/>
            <person name="Rezende De Castro R."/>
            <person name="Schneider M.P."/>
            <person name="Vasconcelos V."/>
            <person name="Leao P.N."/>
        </authorList>
    </citation>
    <scope>NUCLEOTIDE SEQUENCE</scope>
    <source>
        <strain evidence="1">LEGE 11480</strain>
    </source>
</reference>
<dbReference type="EMBL" id="JADEXQ010000098">
    <property type="protein sequence ID" value="MBE9032300.1"/>
    <property type="molecule type" value="Genomic_DNA"/>
</dbReference>